<feature type="transmembrane region" description="Helical" evidence="1">
    <location>
        <begin position="28"/>
        <end position="48"/>
    </location>
</feature>
<feature type="transmembrane region" description="Helical" evidence="1">
    <location>
        <begin position="153"/>
        <end position="180"/>
    </location>
</feature>
<dbReference type="EMBL" id="JAWJWE010000036">
    <property type="protein sequence ID" value="KAK6628214.1"/>
    <property type="molecule type" value="Genomic_DNA"/>
</dbReference>
<evidence type="ECO:0000313" key="3">
    <source>
        <dbReference type="Proteomes" id="UP001372834"/>
    </source>
</evidence>
<reference evidence="2 3" key="1">
    <citation type="submission" date="2023-10" db="EMBL/GenBank/DDBJ databases">
        <title>Genomes of two closely related lineages of the louse Polyplax serrata with different host specificities.</title>
        <authorList>
            <person name="Martinu J."/>
            <person name="Tarabai H."/>
            <person name="Stefka J."/>
            <person name="Hypsa V."/>
        </authorList>
    </citation>
    <scope>NUCLEOTIDE SEQUENCE [LARGE SCALE GENOMIC DNA]</scope>
    <source>
        <strain evidence="2">HR10_N</strain>
    </source>
</reference>
<dbReference type="AlphaFoldDB" id="A0AAN8NSN6"/>
<evidence type="ECO:0000313" key="2">
    <source>
        <dbReference type="EMBL" id="KAK6628214.1"/>
    </source>
</evidence>
<accession>A0AAN8NSN6</accession>
<evidence type="ECO:0000256" key="1">
    <source>
        <dbReference type="SAM" id="Phobius"/>
    </source>
</evidence>
<keyword evidence="1" id="KW-0472">Membrane</keyword>
<name>A0AAN8NSN6_POLSC</name>
<protein>
    <submittedName>
        <fullName evidence="2">Uncharacterized protein</fullName>
    </submittedName>
</protein>
<dbReference type="Proteomes" id="UP001372834">
    <property type="component" value="Unassembled WGS sequence"/>
</dbReference>
<feature type="transmembrane region" description="Helical" evidence="1">
    <location>
        <begin position="128"/>
        <end position="147"/>
    </location>
</feature>
<keyword evidence="1" id="KW-1133">Transmembrane helix</keyword>
<organism evidence="2 3">
    <name type="scientific">Polyplax serrata</name>
    <name type="common">Common mouse louse</name>
    <dbReference type="NCBI Taxonomy" id="468196"/>
    <lineage>
        <taxon>Eukaryota</taxon>
        <taxon>Metazoa</taxon>
        <taxon>Ecdysozoa</taxon>
        <taxon>Arthropoda</taxon>
        <taxon>Hexapoda</taxon>
        <taxon>Insecta</taxon>
        <taxon>Pterygota</taxon>
        <taxon>Neoptera</taxon>
        <taxon>Paraneoptera</taxon>
        <taxon>Psocodea</taxon>
        <taxon>Troctomorpha</taxon>
        <taxon>Phthiraptera</taxon>
        <taxon>Anoplura</taxon>
        <taxon>Polyplacidae</taxon>
        <taxon>Polyplax</taxon>
    </lineage>
</organism>
<gene>
    <name evidence="2" type="ORF">RUM43_002026</name>
</gene>
<keyword evidence="1" id="KW-0812">Transmembrane</keyword>
<proteinExistence type="predicted"/>
<comment type="caution">
    <text evidence="2">The sequence shown here is derived from an EMBL/GenBank/DDBJ whole genome shotgun (WGS) entry which is preliminary data.</text>
</comment>
<sequence length="182" mass="20372">MQQNENKITREGSSIVSQGSRTWYILKILELALTVLCVVLLVLNLFLLPVDDDFSDPHQFNSTISLSSYKTEKACGEFSKNGVYQKYGSISVSDYLILFPCSFALVIIVILEIIGYIFRDPLSKVSTLIYMIISQGLSICLFTKTIHTTTENTFFTVICLPIVSGFLVIAFLINITLVAFCK</sequence>
<feature type="transmembrane region" description="Helical" evidence="1">
    <location>
        <begin position="95"/>
        <end position="116"/>
    </location>
</feature>